<dbReference type="Proteomes" id="UP000202511">
    <property type="component" value="Segment"/>
</dbReference>
<proteinExistence type="predicted"/>
<reference evidence="1 2" key="1">
    <citation type="journal article" date="2015" name="Parasitol. Res.">
        <title>Viruses in close associations with free-living amoebae.</title>
        <authorList>
            <person name="Scheid P."/>
        </authorList>
    </citation>
    <scope>NUCLEOTIDE SEQUENCE [LARGE SCALE GENOMIC DNA]</scope>
    <source>
        <strain evidence="1">KlaHel</strain>
    </source>
</reference>
<sequence>MFRAIKSAFASSPSPALPAPALVDDCQALGDEDVGLRCLILLSFRQDGQTAALVAVPPAKASGTARRRATAFFVAAPRAGDASGPAVPRALDSGTVDWEIAPSLAPYAHALGWFLRGLARDRTVQKGDRWMGSTAAKYASVHSVYSRTAPVKPGAFPPHIQRALEFTQNGLYNLFWNSDHCEDLRAVWIGEHELVSLLHTALAQRAARRVTPLAGDLASLAGAACGFKLWHAYCTDALQWACIGARPDEDGTVPEPERLIEAAKALGVEIPTDARLDHGRLCAILAPAAIEQLCTVVYGAKPARLAHKSMSAATRGGILFGEESSGFSNLATRWDYRRWRRLCAEGVSGHLSFSDAEIAVRYVNGRRAGIDQDQVMACIKEAEAEGGHEIADWEAWAPLMDIAMDIGAQLAPADIARPWRLCAVLAFAMCSR</sequence>
<evidence type="ECO:0000313" key="1">
    <source>
        <dbReference type="EMBL" id="AJF96842.1"/>
    </source>
</evidence>
<dbReference type="EMBL" id="KP136319">
    <property type="protein sequence ID" value="AJF96842.1"/>
    <property type="molecule type" value="Genomic_DNA"/>
</dbReference>
<dbReference type="KEGG" id="vg:23461759"/>
<dbReference type="GeneID" id="23461759"/>
<organism evidence="1 2">
    <name type="scientific">Pandoravirus inopinatum</name>
    <dbReference type="NCBI Taxonomy" id="1605721"/>
    <lineage>
        <taxon>Viruses</taxon>
        <taxon>Pandoravirus</taxon>
    </lineage>
</organism>
<evidence type="ECO:0000313" key="2">
    <source>
        <dbReference type="Proteomes" id="UP000202511"/>
    </source>
</evidence>
<name>A0A0B5JBA7_9VIRU</name>
<accession>A0A0B5JBA7</accession>
<dbReference type="RefSeq" id="YP_009119077.1">
    <property type="nucleotide sequence ID" value="NC_026440.1"/>
</dbReference>
<protein>
    <submittedName>
        <fullName evidence="1">Uncharacterized protein</fullName>
    </submittedName>
</protein>